<evidence type="ECO:0000256" key="11">
    <source>
        <dbReference type="ARBA" id="ARBA00023224"/>
    </source>
</evidence>
<keyword evidence="6" id="KW-0297">G-protein coupled receptor</keyword>
<dbReference type="EMBL" id="LNIX01000028">
    <property type="protein sequence ID" value="OXA41681.1"/>
    <property type="molecule type" value="Genomic_DNA"/>
</dbReference>
<feature type="transmembrane region" description="Helical" evidence="12">
    <location>
        <begin position="23"/>
        <end position="50"/>
    </location>
</feature>
<evidence type="ECO:0000313" key="15">
    <source>
        <dbReference type="Proteomes" id="UP000198287"/>
    </source>
</evidence>
<evidence type="ECO:0000256" key="4">
    <source>
        <dbReference type="ARBA" id="ARBA00022692"/>
    </source>
</evidence>
<evidence type="ECO:0000256" key="10">
    <source>
        <dbReference type="ARBA" id="ARBA00023180"/>
    </source>
</evidence>
<evidence type="ECO:0000313" key="14">
    <source>
        <dbReference type="EMBL" id="OXA41681.1"/>
    </source>
</evidence>
<accession>A0A226DAN9</accession>
<evidence type="ECO:0000256" key="2">
    <source>
        <dbReference type="ARBA" id="ARBA00010663"/>
    </source>
</evidence>
<dbReference type="STRING" id="158441.A0A226DAN9"/>
<keyword evidence="9 14" id="KW-0675">Receptor</keyword>
<feature type="transmembrane region" description="Helical" evidence="12">
    <location>
        <begin position="141"/>
        <end position="158"/>
    </location>
</feature>
<evidence type="ECO:0000256" key="7">
    <source>
        <dbReference type="ARBA" id="ARBA00023136"/>
    </source>
</evidence>
<dbReference type="PANTHER" id="PTHR45695:SF23">
    <property type="entry name" value="GALANIN-LIKE G-PROTEIN COUPLED RECEPTOR NPR-9"/>
    <property type="match status" value="1"/>
</dbReference>
<dbReference type="CDD" id="cd00637">
    <property type="entry name" value="7tm_classA_rhodopsin-like"/>
    <property type="match status" value="1"/>
</dbReference>
<sequence length="230" mass="26033">MVATEEDDSLQYHNSSAMGGPSYFSWILSPTVAIVFAISIVGSISIFFLVCISKTFRRTSNYLVANLCIASVYHITISLFYNLQSGGVISLDPKYGETACQILSFVHRLSTPVLPLTIAAISLDRSVVARNPQDYPSRKTAIARVAMIWTFSLILLIPRASMSMFDEKIKGNFKCRKVLLWNSIFLHTSYAVVTLFVIYIIPTYILVKEFFAMRCQMRFLMMSQARQRFS</sequence>
<feature type="domain" description="G-protein coupled receptors family 1 profile" evidence="13">
    <location>
        <begin position="42"/>
        <end position="230"/>
    </location>
</feature>
<organism evidence="14 15">
    <name type="scientific">Folsomia candida</name>
    <name type="common">Springtail</name>
    <dbReference type="NCBI Taxonomy" id="158441"/>
    <lineage>
        <taxon>Eukaryota</taxon>
        <taxon>Metazoa</taxon>
        <taxon>Ecdysozoa</taxon>
        <taxon>Arthropoda</taxon>
        <taxon>Hexapoda</taxon>
        <taxon>Collembola</taxon>
        <taxon>Entomobryomorpha</taxon>
        <taxon>Isotomoidea</taxon>
        <taxon>Isotomidae</taxon>
        <taxon>Proisotominae</taxon>
        <taxon>Folsomia</taxon>
    </lineage>
</organism>
<comment type="caution">
    <text evidence="14">The sequence shown here is derived from an EMBL/GenBank/DDBJ whole genome shotgun (WGS) entry which is preliminary data.</text>
</comment>
<dbReference type="SUPFAM" id="SSF81321">
    <property type="entry name" value="Family A G protein-coupled receptor-like"/>
    <property type="match status" value="1"/>
</dbReference>
<evidence type="ECO:0000256" key="9">
    <source>
        <dbReference type="ARBA" id="ARBA00023170"/>
    </source>
</evidence>
<evidence type="ECO:0000256" key="3">
    <source>
        <dbReference type="ARBA" id="ARBA00022475"/>
    </source>
</evidence>
<dbReference type="Gene3D" id="1.20.1070.10">
    <property type="entry name" value="Rhodopsin 7-helix transmembrane proteins"/>
    <property type="match status" value="1"/>
</dbReference>
<feature type="transmembrane region" description="Helical" evidence="12">
    <location>
        <begin position="179"/>
        <end position="201"/>
    </location>
</feature>
<dbReference type="InterPro" id="IPR000276">
    <property type="entry name" value="GPCR_Rhodpsn"/>
</dbReference>
<keyword evidence="7 12" id="KW-0472">Membrane</keyword>
<keyword evidence="10" id="KW-0325">Glycoprotein</keyword>
<dbReference type="OrthoDB" id="10049706at2759"/>
<feature type="transmembrane region" description="Helical" evidence="12">
    <location>
        <begin position="62"/>
        <end position="81"/>
    </location>
</feature>
<reference evidence="14 15" key="1">
    <citation type="submission" date="2015-12" db="EMBL/GenBank/DDBJ databases">
        <title>The genome of Folsomia candida.</title>
        <authorList>
            <person name="Faddeeva A."/>
            <person name="Derks M.F."/>
            <person name="Anvar Y."/>
            <person name="Smit S."/>
            <person name="Van Straalen N."/>
            <person name="Roelofs D."/>
        </authorList>
    </citation>
    <scope>NUCLEOTIDE SEQUENCE [LARGE SCALE GENOMIC DNA]</scope>
    <source>
        <strain evidence="14 15">VU population</strain>
        <tissue evidence="14">Whole body</tissue>
    </source>
</reference>
<dbReference type="PANTHER" id="PTHR45695">
    <property type="entry name" value="LEUCOKININ RECEPTOR-RELATED"/>
    <property type="match status" value="1"/>
</dbReference>
<keyword evidence="5 12" id="KW-1133">Transmembrane helix</keyword>
<dbReference type="PROSITE" id="PS50262">
    <property type="entry name" value="G_PROTEIN_RECEP_F1_2"/>
    <property type="match status" value="1"/>
</dbReference>
<keyword evidence="3" id="KW-1003">Cell membrane</keyword>
<evidence type="ECO:0000256" key="6">
    <source>
        <dbReference type="ARBA" id="ARBA00023040"/>
    </source>
</evidence>
<evidence type="ECO:0000259" key="13">
    <source>
        <dbReference type="PROSITE" id="PS50262"/>
    </source>
</evidence>
<comment type="subcellular location">
    <subcellularLocation>
        <location evidence="1">Cell membrane</location>
        <topology evidence="1">Multi-pass membrane protein</topology>
    </subcellularLocation>
</comment>
<evidence type="ECO:0000256" key="5">
    <source>
        <dbReference type="ARBA" id="ARBA00022989"/>
    </source>
</evidence>
<keyword evidence="15" id="KW-1185">Reference proteome</keyword>
<dbReference type="InterPro" id="IPR017452">
    <property type="entry name" value="GPCR_Rhodpsn_7TM"/>
</dbReference>
<keyword evidence="8" id="KW-1015">Disulfide bond</keyword>
<evidence type="ECO:0000256" key="12">
    <source>
        <dbReference type="SAM" id="Phobius"/>
    </source>
</evidence>
<dbReference type="PRINTS" id="PR00237">
    <property type="entry name" value="GPCRRHODOPSN"/>
</dbReference>
<gene>
    <name evidence="14" type="ORF">Fcan01_23428</name>
</gene>
<dbReference type="AlphaFoldDB" id="A0A226DAN9"/>
<dbReference type="Pfam" id="PF00001">
    <property type="entry name" value="7tm_1"/>
    <property type="match status" value="1"/>
</dbReference>
<proteinExistence type="inferred from homology"/>
<evidence type="ECO:0000256" key="1">
    <source>
        <dbReference type="ARBA" id="ARBA00004651"/>
    </source>
</evidence>
<dbReference type="GO" id="GO:0005886">
    <property type="term" value="C:plasma membrane"/>
    <property type="evidence" value="ECO:0007669"/>
    <property type="project" value="UniProtKB-SubCell"/>
</dbReference>
<keyword evidence="11" id="KW-0807">Transducer</keyword>
<keyword evidence="4 12" id="KW-0812">Transmembrane</keyword>
<dbReference type="Proteomes" id="UP000198287">
    <property type="component" value="Unassembled WGS sequence"/>
</dbReference>
<comment type="similarity">
    <text evidence="2">Belongs to the G-protein coupled receptor 1 family.</text>
</comment>
<dbReference type="GO" id="GO:0004930">
    <property type="term" value="F:G protein-coupled receptor activity"/>
    <property type="evidence" value="ECO:0007669"/>
    <property type="project" value="UniProtKB-KW"/>
</dbReference>
<name>A0A226DAN9_FOLCA</name>
<protein>
    <submittedName>
        <fullName evidence="14">Orexin receptor type 2</fullName>
    </submittedName>
</protein>
<evidence type="ECO:0000256" key="8">
    <source>
        <dbReference type="ARBA" id="ARBA00023157"/>
    </source>
</evidence>